<feature type="domain" description="G-protein coupled receptors family 2 profile 2" evidence="7">
    <location>
        <begin position="375"/>
        <end position="626"/>
    </location>
</feature>
<feature type="transmembrane region" description="Helical" evidence="5">
    <location>
        <begin position="531"/>
        <end position="552"/>
    </location>
</feature>
<feature type="transmembrane region" description="Helical" evidence="5">
    <location>
        <begin position="444"/>
        <end position="467"/>
    </location>
</feature>
<keyword evidence="4 5" id="KW-0472">Membrane</keyword>
<dbReference type="GO" id="GO:0007166">
    <property type="term" value="P:cell surface receptor signaling pathway"/>
    <property type="evidence" value="ECO:0007669"/>
    <property type="project" value="InterPro"/>
</dbReference>
<evidence type="ECO:0000256" key="6">
    <source>
        <dbReference type="SAM" id="SignalP"/>
    </source>
</evidence>
<evidence type="ECO:0000256" key="2">
    <source>
        <dbReference type="ARBA" id="ARBA00022692"/>
    </source>
</evidence>
<comment type="subcellular location">
    <subcellularLocation>
        <location evidence="1">Membrane</location>
        <topology evidence="1">Multi-pass membrane protein</topology>
    </subcellularLocation>
</comment>
<dbReference type="PANTHER" id="PTHR45902:SF4">
    <property type="entry name" value="G-PROTEIN COUPLED RECEPTORS FAMILY 2 PROFILE 2 DOMAIN-CONTAINING PROTEIN"/>
    <property type="match status" value="1"/>
</dbReference>
<evidence type="ECO:0000313" key="8">
    <source>
        <dbReference type="Proteomes" id="UP000515154"/>
    </source>
</evidence>
<reference evidence="9" key="1">
    <citation type="submission" date="2025-08" db="UniProtKB">
        <authorList>
            <consortium name="RefSeq"/>
        </authorList>
    </citation>
    <scope>IDENTIFICATION</scope>
</reference>
<proteinExistence type="predicted"/>
<evidence type="ECO:0000256" key="4">
    <source>
        <dbReference type="ARBA" id="ARBA00023136"/>
    </source>
</evidence>
<keyword evidence="3 5" id="KW-1133">Transmembrane helix</keyword>
<dbReference type="GO" id="GO:0004930">
    <property type="term" value="F:G protein-coupled receptor activity"/>
    <property type="evidence" value="ECO:0007669"/>
    <property type="project" value="InterPro"/>
</dbReference>
<feature type="transmembrane region" description="Helical" evidence="5">
    <location>
        <begin position="573"/>
        <end position="597"/>
    </location>
</feature>
<dbReference type="InterPro" id="IPR000832">
    <property type="entry name" value="GPCR_2_secretin-like"/>
</dbReference>
<organism evidence="8 9">
    <name type="scientific">Octopus sinensis</name>
    <name type="common">East Asian common octopus</name>
    <dbReference type="NCBI Taxonomy" id="2607531"/>
    <lineage>
        <taxon>Eukaryota</taxon>
        <taxon>Metazoa</taxon>
        <taxon>Spiralia</taxon>
        <taxon>Lophotrochozoa</taxon>
        <taxon>Mollusca</taxon>
        <taxon>Cephalopoda</taxon>
        <taxon>Coleoidea</taxon>
        <taxon>Octopodiformes</taxon>
        <taxon>Octopoda</taxon>
        <taxon>Incirrata</taxon>
        <taxon>Octopodidae</taxon>
        <taxon>Octopus</taxon>
    </lineage>
</organism>
<dbReference type="PROSITE" id="PS50261">
    <property type="entry name" value="G_PROTEIN_RECEP_F2_4"/>
    <property type="match status" value="1"/>
</dbReference>
<evidence type="ECO:0000256" key="1">
    <source>
        <dbReference type="ARBA" id="ARBA00004141"/>
    </source>
</evidence>
<dbReference type="Gene3D" id="1.20.1070.10">
    <property type="entry name" value="Rhodopsin 7-helix transmembrane proteins"/>
    <property type="match status" value="1"/>
</dbReference>
<feature type="transmembrane region" description="Helical" evidence="5">
    <location>
        <begin position="488"/>
        <end position="507"/>
    </location>
</feature>
<sequence length="663" mass="75905">METLFLVCVLLFSSVITHAGYFNNCSPALCSDGASERCSCQPDCYLYNGCCSDIIHKTSSITYYPTMSCRKAGDYYAYQFDRCPDNHDVIEYVNNCEYPDSEDQLQIIPAFGKTSKRLYRNLYCALCHGEEFILCNLLYNCDRISNVTFENISNYLKDRYRPTVELQSYLIKYLHSCTPYISNCPQDNNNKEQIMACESEPMALIYMESSTDYLVNGIYKFLKVYKNKGCAICNGFSSDICKVNYREIAYRVEPFPLTILFDYYTNTVKVRNELGQTENRHVQSPSCPKYAIYDLRVKKCRQVIYHPALNCTTTKLNESEYYVTNDDLLYLNNTQRLLNQSEFTRDSQGIISICVNNGTNNISNINGISKYSVAESYITLVGLVISIPALAITIIVYLCIPDLRTLPGKLLISLLSALFAAELLFLILSQVTTSTVLCKSLAVVMHYSFLATFFWMNVMSFDAWYTFSGLTQLRSKGKHTKRFVFCSLYAWICPLVIVTVSLVFEYIPGNHGLSPEYGKDICWIKNGKSLLWFYLIPVMFILCLNIIAFTLTARGLYLARKLSSKYLSKHKKLEFIICVKLFFIMGLTWTFAFLYTFTRIEEFSLLFCILNSFVGLLICLSFLSTSIARRSIFQNLQKITKTSTKESVDVNFAHKTTSTNITP</sequence>
<keyword evidence="8" id="KW-1185">Reference proteome</keyword>
<dbReference type="Proteomes" id="UP000515154">
    <property type="component" value="Linkage group LG10"/>
</dbReference>
<gene>
    <name evidence="9" type="primary">LOC115216262</name>
</gene>
<dbReference type="RefSeq" id="XP_029641321.1">
    <property type="nucleotide sequence ID" value="XM_029785461.2"/>
</dbReference>
<evidence type="ECO:0000259" key="7">
    <source>
        <dbReference type="PROSITE" id="PS50261"/>
    </source>
</evidence>
<keyword evidence="6" id="KW-0732">Signal</keyword>
<dbReference type="InterPro" id="IPR017981">
    <property type="entry name" value="GPCR_2-like_7TM"/>
</dbReference>
<dbReference type="SUPFAM" id="SSF81321">
    <property type="entry name" value="Family A G protein-coupled receptor-like"/>
    <property type="match status" value="1"/>
</dbReference>
<keyword evidence="2 5" id="KW-0812">Transmembrane</keyword>
<feature type="transmembrane region" description="Helical" evidence="5">
    <location>
        <begin position="410"/>
        <end position="432"/>
    </location>
</feature>
<protein>
    <submittedName>
        <fullName evidence="9">Uncharacterized protein LOC115216262</fullName>
    </submittedName>
</protein>
<dbReference type="AlphaFoldDB" id="A0A6P7STQ1"/>
<dbReference type="Pfam" id="PF00002">
    <property type="entry name" value="7tm_2"/>
    <property type="match status" value="1"/>
</dbReference>
<dbReference type="PANTHER" id="PTHR45902">
    <property type="entry name" value="LATROPHILIN RECEPTOR-LIKE PROTEIN A"/>
    <property type="match status" value="1"/>
</dbReference>
<evidence type="ECO:0000256" key="3">
    <source>
        <dbReference type="ARBA" id="ARBA00022989"/>
    </source>
</evidence>
<dbReference type="KEGG" id="osn:115216262"/>
<feature type="chain" id="PRO_5028342896" evidence="6">
    <location>
        <begin position="20"/>
        <end position="663"/>
    </location>
</feature>
<name>A0A6P7STQ1_9MOLL</name>
<dbReference type="InterPro" id="IPR053231">
    <property type="entry name" value="GPCR_LN-TM7"/>
</dbReference>
<feature type="signal peptide" evidence="6">
    <location>
        <begin position="1"/>
        <end position="19"/>
    </location>
</feature>
<evidence type="ECO:0000256" key="5">
    <source>
        <dbReference type="SAM" id="Phobius"/>
    </source>
</evidence>
<accession>A0A6P7STQ1</accession>
<evidence type="ECO:0000313" key="9">
    <source>
        <dbReference type="RefSeq" id="XP_029641321.1"/>
    </source>
</evidence>
<feature type="transmembrane region" description="Helical" evidence="5">
    <location>
        <begin position="377"/>
        <end position="398"/>
    </location>
</feature>
<dbReference type="CDD" id="cd15039">
    <property type="entry name" value="7tmB3_Methuselah-like"/>
    <property type="match status" value="1"/>
</dbReference>
<dbReference type="GO" id="GO:0016020">
    <property type="term" value="C:membrane"/>
    <property type="evidence" value="ECO:0007669"/>
    <property type="project" value="UniProtKB-SubCell"/>
</dbReference>
<feature type="transmembrane region" description="Helical" evidence="5">
    <location>
        <begin position="603"/>
        <end position="623"/>
    </location>
</feature>